<keyword evidence="2" id="KW-1185">Reference proteome</keyword>
<evidence type="ECO:0000313" key="1">
    <source>
        <dbReference type="EMBL" id="KAK4021191.1"/>
    </source>
</evidence>
<protein>
    <submittedName>
        <fullName evidence="1">Uncharacterized protein</fullName>
    </submittedName>
</protein>
<gene>
    <name evidence="1" type="ORF">OUZ56_003110</name>
</gene>
<name>A0ABR0A7S4_9CRUS</name>
<accession>A0ABR0A7S4</accession>
<comment type="caution">
    <text evidence="1">The sequence shown here is derived from an EMBL/GenBank/DDBJ whole genome shotgun (WGS) entry which is preliminary data.</text>
</comment>
<sequence>MRSLKRNSVRVANVYFAYSSIFKFVSMLLCREREGESQLVKLVRATAVSASRQLIDDDAERVTWPPFTSSMIKR</sequence>
<evidence type="ECO:0000313" key="2">
    <source>
        <dbReference type="Proteomes" id="UP001234178"/>
    </source>
</evidence>
<dbReference type="Proteomes" id="UP001234178">
    <property type="component" value="Unassembled WGS sequence"/>
</dbReference>
<proteinExistence type="predicted"/>
<organism evidence="1 2">
    <name type="scientific">Daphnia magna</name>
    <dbReference type="NCBI Taxonomy" id="35525"/>
    <lineage>
        <taxon>Eukaryota</taxon>
        <taxon>Metazoa</taxon>
        <taxon>Ecdysozoa</taxon>
        <taxon>Arthropoda</taxon>
        <taxon>Crustacea</taxon>
        <taxon>Branchiopoda</taxon>
        <taxon>Diplostraca</taxon>
        <taxon>Cladocera</taxon>
        <taxon>Anomopoda</taxon>
        <taxon>Daphniidae</taxon>
        <taxon>Daphnia</taxon>
    </lineage>
</organism>
<dbReference type="EMBL" id="JAOYFB010000036">
    <property type="protein sequence ID" value="KAK4021191.1"/>
    <property type="molecule type" value="Genomic_DNA"/>
</dbReference>
<reference evidence="1 2" key="1">
    <citation type="journal article" date="2023" name="Nucleic Acids Res.">
        <title>The hologenome of Daphnia magna reveals possible DNA methylation and microbiome-mediated evolution of the host genome.</title>
        <authorList>
            <person name="Chaturvedi A."/>
            <person name="Li X."/>
            <person name="Dhandapani V."/>
            <person name="Marshall H."/>
            <person name="Kissane S."/>
            <person name="Cuenca-Cambronero M."/>
            <person name="Asole G."/>
            <person name="Calvet F."/>
            <person name="Ruiz-Romero M."/>
            <person name="Marangio P."/>
            <person name="Guigo R."/>
            <person name="Rago D."/>
            <person name="Mirbahai L."/>
            <person name="Eastwood N."/>
            <person name="Colbourne J.K."/>
            <person name="Zhou J."/>
            <person name="Mallon E."/>
            <person name="Orsini L."/>
        </authorList>
    </citation>
    <scope>NUCLEOTIDE SEQUENCE [LARGE SCALE GENOMIC DNA]</scope>
    <source>
        <strain evidence="1">LRV0_1</strain>
    </source>
</reference>